<evidence type="ECO:0000256" key="15">
    <source>
        <dbReference type="ARBA" id="ARBA00051245"/>
    </source>
</evidence>
<keyword evidence="20" id="KW-1185">Reference proteome</keyword>
<dbReference type="GO" id="GO:0005524">
    <property type="term" value="F:ATP binding"/>
    <property type="evidence" value="ECO:0007669"/>
    <property type="project" value="UniProtKB-KW"/>
</dbReference>
<evidence type="ECO:0000256" key="9">
    <source>
        <dbReference type="ARBA" id="ARBA00022741"/>
    </source>
</evidence>
<dbReference type="InterPro" id="IPR003856">
    <property type="entry name" value="LPS_length_determ_N"/>
</dbReference>
<dbReference type="InterPro" id="IPR005702">
    <property type="entry name" value="Wzc-like_C"/>
</dbReference>
<dbReference type="NCBIfam" id="TIGR01007">
    <property type="entry name" value="eps_fam"/>
    <property type="match status" value="1"/>
</dbReference>
<dbReference type="Proteomes" id="UP000314011">
    <property type="component" value="Unassembled WGS sequence"/>
</dbReference>
<name>A0A5C5G7E6_9RHOB</name>
<dbReference type="GO" id="GO:0004715">
    <property type="term" value="F:non-membrane spanning protein tyrosine kinase activity"/>
    <property type="evidence" value="ECO:0007669"/>
    <property type="project" value="UniProtKB-EC"/>
</dbReference>
<evidence type="ECO:0000256" key="10">
    <source>
        <dbReference type="ARBA" id="ARBA00022777"/>
    </source>
</evidence>
<evidence type="ECO:0000259" key="18">
    <source>
        <dbReference type="Pfam" id="PF13614"/>
    </source>
</evidence>
<proteinExistence type="inferred from homology"/>
<evidence type="ECO:0000313" key="19">
    <source>
        <dbReference type="EMBL" id="TNY30634.1"/>
    </source>
</evidence>
<organism evidence="19 20">
    <name type="scientific">Pelagovum pacificum</name>
    <dbReference type="NCBI Taxonomy" id="2588711"/>
    <lineage>
        <taxon>Bacteria</taxon>
        <taxon>Pseudomonadati</taxon>
        <taxon>Pseudomonadota</taxon>
        <taxon>Alphaproteobacteria</taxon>
        <taxon>Rhodobacterales</taxon>
        <taxon>Paracoccaceae</taxon>
        <taxon>Pelagovum</taxon>
    </lineage>
</organism>
<evidence type="ECO:0000256" key="6">
    <source>
        <dbReference type="ARBA" id="ARBA00022519"/>
    </source>
</evidence>
<keyword evidence="10 19" id="KW-0418">Kinase</keyword>
<evidence type="ECO:0000256" key="8">
    <source>
        <dbReference type="ARBA" id="ARBA00022692"/>
    </source>
</evidence>
<evidence type="ECO:0000256" key="1">
    <source>
        <dbReference type="ARBA" id="ARBA00004429"/>
    </source>
</evidence>
<accession>A0A5C5G7E6</accession>
<keyword evidence="6" id="KW-0997">Cell inner membrane</keyword>
<feature type="domain" description="AAA" evidence="18">
    <location>
        <begin position="526"/>
        <end position="656"/>
    </location>
</feature>
<evidence type="ECO:0000256" key="16">
    <source>
        <dbReference type="SAM" id="Phobius"/>
    </source>
</evidence>
<dbReference type="PANTHER" id="PTHR32309:SF13">
    <property type="entry name" value="FERRIC ENTEROBACTIN TRANSPORT PROTEIN FEPE"/>
    <property type="match status" value="1"/>
</dbReference>
<keyword evidence="11" id="KW-0067">ATP-binding</keyword>
<keyword evidence="14" id="KW-0829">Tyrosine-protein kinase</keyword>
<evidence type="ECO:0000256" key="11">
    <source>
        <dbReference type="ARBA" id="ARBA00022840"/>
    </source>
</evidence>
<evidence type="ECO:0000256" key="14">
    <source>
        <dbReference type="ARBA" id="ARBA00023137"/>
    </source>
</evidence>
<keyword evidence="13 16" id="KW-0472">Membrane</keyword>
<dbReference type="PANTHER" id="PTHR32309">
    <property type="entry name" value="TYROSINE-PROTEIN KINASE"/>
    <property type="match status" value="1"/>
</dbReference>
<evidence type="ECO:0000256" key="3">
    <source>
        <dbReference type="ARBA" id="ARBA00008883"/>
    </source>
</evidence>
<dbReference type="Pfam" id="PF02706">
    <property type="entry name" value="Wzz"/>
    <property type="match status" value="1"/>
</dbReference>
<dbReference type="CDD" id="cd05387">
    <property type="entry name" value="BY-kinase"/>
    <property type="match status" value="1"/>
</dbReference>
<reference evidence="19 20" key="1">
    <citation type="submission" date="2019-06" db="EMBL/GenBank/DDBJ databases">
        <title>Genome of new Rhodobacteraceae sp. SM1903.</title>
        <authorList>
            <person name="Ren X."/>
        </authorList>
    </citation>
    <scope>NUCLEOTIDE SEQUENCE [LARGE SCALE GENOMIC DNA]</scope>
    <source>
        <strain evidence="19 20">SM1903</strain>
    </source>
</reference>
<dbReference type="InterPro" id="IPR027417">
    <property type="entry name" value="P-loop_NTPase"/>
</dbReference>
<evidence type="ECO:0000256" key="4">
    <source>
        <dbReference type="ARBA" id="ARBA00011903"/>
    </source>
</evidence>
<keyword evidence="9" id="KW-0547">Nucleotide-binding</keyword>
<evidence type="ECO:0000256" key="7">
    <source>
        <dbReference type="ARBA" id="ARBA00022679"/>
    </source>
</evidence>
<comment type="similarity">
    <text evidence="3">Belongs to the etk/wzc family.</text>
</comment>
<sequence length="718" mass="78019">MRWRLVVPARIAPITITSTGSRCCIGTSSTNEGYLAVIKPPLTRDLYRGLINTGPSMQNTPTNPADGREIIDLGALLAMVWRGFAVILFFGAVGFGLALTYAKGLTTPLFAATAELVLETRDEKIVDIEQVLGRISTDEEAILTEVHILAGRELAAQVVDELELADDVEFNGESPQSGLADFLASLRSRGETGTLPDPEVLREHAIETLRARTEVRNVPGTYAFSIEVLSADPSKAAEIANSYAMIYLENQRAELFRATEQASDWLAVRVADLAADVARAETAVTSLKSEASFADEAHLQGLERRLLRLRETLIERRAALEAKQRQLDILQEPDRLAAGAQVLVVSGLDRDQALAQVRSERAELSAQTAAIETSVGDLQRQILLQTEALTRLDSAQRDLESSRLLYENFRDRLRETAVQQGIHQPDSRIIEYAVAQRFPVVPNLPYSLGVGAVVGALIGGALTIGWQISVSRIRSSGQVATLTGAPVLAQMSRLPKDLDDLKPGTPAGEELRNLRTSLLLRRETAQVILVASAESGDGKTTISAALAKSFAEVGRRTLLVDCDLRRRQASAKYGRRGIMGGFADVILGRTSLDQSVIRSSMEGVDLLQAGGSGYAAADVLSRGNVADVLTQARGRWDTIILDTPPILAVPDARLLAGHVDSLLLVVRWNRTRRRTLATCLDRLRQSGHGPDAIVMSRMGGRHGVRGPYRQTIRRYAVA</sequence>
<comment type="caution">
    <text evidence="19">The sequence shown here is derived from an EMBL/GenBank/DDBJ whole genome shotgun (WGS) entry which is preliminary data.</text>
</comment>
<evidence type="ECO:0000256" key="2">
    <source>
        <dbReference type="ARBA" id="ARBA00007316"/>
    </source>
</evidence>
<dbReference type="InterPro" id="IPR025669">
    <property type="entry name" value="AAA_dom"/>
</dbReference>
<keyword evidence="12 16" id="KW-1133">Transmembrane helix</keyword>
<feature type="domain" description="Polysaccharide chain length determinant N-terminal" evidence="17">
    <location>
        <begin position="71"/>
        <end position="162"/>
    </location>
</feature>
<dbReference type="Pfam" id="PF13614">
    <property type="entry name" value="AAA_31"/>
    <property type="match status" value="1"/>
</dbReference>
<comment type="subcellular location">
    <subcellularLocation>
        <location evidence="1">Cell inner membrane</location>
        <topology evidence="1">Multi-pass membrane protein</topology>
    </subcellularLocation>
</comment>
<feature type="transmembrane region" description="Helical" evidence="16">
    <location>
        <begin position="80"/>
        <end position="102"/>
    </location>
</feature>
<dbReference type="InterPro" id="IPR050445">
    <property type="entry name" value="Bact_polysacc_biosynth/exp"/>
</dbReference>
<comment type="similarity">
    <text evidence="2">Belongs to the CpsD/CapB family.</text>
</comment>
<dbReference type="OrthoDB" id="230260at2"/>
<dbReference type="GO" id="GO:0005886">
    <property type="term" value="C:plasma membrane"/>
    <property type="evidence" value="ECO:0007669"/>
    <property type="project" value="UniProtKB-SubCell"/>
</dbReference>
<evidence type="ECO:0000256" key="5">
    <source>
        <dbReference type="ARBA" id="ARBA00022475"/>
    </source>
</evidence>
<comment type="catalytic activity">
    <reaction evidence="15">
        <text>L-tyrosyl-[protein] + ATP = O-phospho-L-tyrosyl-[protein] + ADP + H(+)</text>
        <dbReference type="Rhea" id="RHEA:10596"/>
        <dbReference type="Rhea" id="RHEA-COMP:10136"/>
        <dbReference type="Rhea" id="RHEA-COMP:20101"/>
        <dbReference type="ChEBI" id="CHEBI:15378"/>
        <dbReference type="ChEBI" id="CHEBI:30616"/>
        <dbReference type="ChEBI" id="CHEBI:46858"/>
        <dbReference type="ChEBI" id="CHEBI:61978"/>
        <dbReference type="ChEBI" id="CHEBI:456216"/>
        <dbReference type="EC" id="2.7.10.2"/>
    </reaction>
</comment>
<dbReference type="SUPFAM" id="SSF52540">
    <property type="entry name" value="P-loop containing nucleoside triphosphate hydrolases"/>
    <property type="match status" value="1"/>
</dbReference>
<keyword evidence="7 19" id="KW-0808">Transferase</keyword>
<protein>
    <recommendedName>
        <fullName evidence="4">non-specific protein-tyrosine kinase</fullName>
        <ecNumber evidence="4">2.7.10.2</ecNumber>
    </recommendedName>
</protein>
<dbReference type="EC" id="2.7.10.2" evidence="4"/>
<evidence type="ECO:0000256" key="12">
    <source>
        <dbReference type="ARBA" id="ARBA00022989"/>
    </source>
</evidence>
<dbReference type="Gene3D" id="3.40.50.300">
    <property type="entry name" value="P-loop containing nucleotide triphosphate hydrolases"/>
    <property type="match status" value="1"/>
</dbReference>
<keyword evidence="8 16" id="KW-0812">Transmembrane</keyword>
<keyword evidence="5" id="KW-1003">Cell membrane</keyword>
<evidence type="ECO:0000259" key="17">
    <source>
        <dbReference type="Pfam" id="PF02706"/>
    </source>
</evidence>
<dbReference type="AlphaFoldDB" id="A0A5C5G7E6"/>
<dbReference type="EMBL" id="VFFF01000004">
    <property type="protein sequence ID" value="TNY30634.1"/>
    <property type="molecule type" value="Genomic_DNA"/>
</dbReference>
<gene>
    <name evidence="19" type="ORF">FHY64_18810</name>
</gene>
<evidence type="ECO:0000313" key="20">
    <source>
        <dbReference type="Proteomes" id="UP000314011"/>
    </source>
</evidence>
<evidence type="ECO:0000256" key="13">
    <source>
        <dbReference type="ARBA" id="ARBA00023136"/>
    </source>
</evidence>